<keyword evidence="10" id="KW-0677">Repeat</keyword>
<evidence type="ECO:0000256" key="6">
    <source>
        <dbReference type="ARBA" id="ARBA00022568"/>
    </source>
</evidence>
<dbReference type="Pfam" id="PF03160">
    <property type="entry name" value="Calx-beta"/>
    <property type="match status" value="1"/>
</dbReference>
<dbReference type="GO" id="GO:0005432">
    <property type="term" value="F:calcium:sodium antiporter activity"/>
    <property type="evidence" value="ECO:0000318"/>
    <property type="project" value="GO_Central"/>
</dbReference>
<dbReference type="InterPro" id="IPR051171">
    <property type="entry name" value="CaCA"/>
</dbReference>
<keyword evidence="23" id="KW-1185">Reference proteome</keyword>
<dbReference type="InterPro" id="IPR038081">
    <property type="entry name" value="CalX-like_sf"/>
</dbReference>
<evidence type="ECO:0000256" key="20">
    <source>
        <dbReference type="SAM" id="Phobius"/>
    </source>
</evidence>
<comment type="subcellular location">
    <subcellularLocation>
        <location evidence="1">Cell membrane</location>
        <topology evidence="1">Multi-pass membrane protein</topology>
    </subcellularLocation>
</comment>
<dbReference type="AlphaFoldDB" id="A7RSI7"/>
<evidence type="ECO:0000256" key="19">
    <source>
        <dbReference type="ARBA" id="ARBA00033667"/>
    </source>
</evidence>
<keyword evidence="17" id="KW-0325">Glycoprotein</keyword>
<evidence type="ECO:0000256" key="2">
    <source>
        <dbReference type="ARBA" id="ARBA00007489"/>
    </source>
</evidence>
<sequence>MAYRTNFSRGYVVEYSPPCFESWLLLPAENLWNDGIRGFLYILGMLYLFLGIAIVADIFMSCIEVITSKKRKVTRYDHEKGESVEIEVFVWNETVANLTLMALGSSAPEILLAVVETGQELALGQTTATDGLGTFTIVGSASFNLLLITAVCVVSVPNGTVKRIREFGVFVVTAVWSMFAYVWMLFVIQWNSPEVIELWEAFMTLAFFPLLVLTAWCTDHGWWCRNRGKILSVDPPQVIVIIFTKGLVDRNSLALLRFVRFVKQARNCDVVSKTSRFSHLQVRVLGFTDAPSSHAMIHRSMELRALEQHRGSVRNSSFDRFRHAALRSVTRSKKLIKINEGEDVEDDNLNRFVFGTSSYSVLKSAKHIDLEIILLQNNNNNKNKEMIYAHNDSIADTISENSFEDGVTPSSPGSSQRFSVDYETHDGSAKNGKEYQTVKGTMAFRAGINKHILRIPILPCEDFSKNKDFYVLLKNPSPEGITDLGEPNLTRITIIDDDMPGEFSFEQASYHANFVTGEATCTVVRRKGCDGTVTLKYHTMNGTAKGGTKNELEAKTCDYEQVTDGLLTFHHGEMSKHITVKINTETQDTNFVVLLHDPSTGARIGNRTATVVHISSGIAMIIQGDEDKDGNELPLNSIDFIMHFLTFFWKVLFAFIPPRPLLGGWPAFVVSLLFIAALTAVIEQLGKLLGCVVDLRNSVTGITIIAIGTSLPDTMASRSAALQDTGADAAIGNITGYNSVNVFLGLGLPWVMSTCYHAARGTVYKVSSGNLAFSVLVFALCGGVCLFLLVLRRYLYKGELGGPTLSKWMTGLLLLFLWFIYVVLSSLMAYGHISGSL</sequence>
<feature type="domain" description="Calx-beta" evidence="21">
    <location>
        <begin position="490"/>
        <end position="596"/>
    </location>
</feature>
<evidence type="ECO:0000256" key="14">
    <source>
        <dbReference type="ARBA" id="ARBA00023053"/>
    </source>
</evidence>
<feature type="domain" description="Calx-beta" evidence="21">
    <location>
        <begin position="390"/>
        <end position="474"/>
    </location>
</feature>
<dbReference type="GO" id="GO:0098794">
    <property type="term" value="C:postsynapse"/>
    <property type="evidence" value="ECO:0000318"/>
    <property type="project" value="GO_Central"/>
</dbReference>
<dbReference type="SMART" id="SM00237">
    <property type="entry name" value="Calx_beta"/>
    <property type="match status" value="2"/>
</dbReference>
<feature type="transmembrane region" description="Helical" evidence="20">
    <location>
        <begin position="771"/>
        <end position="791"/>
    </location>
</feature>
<keyword evidence="5" id="KW-1003">Cell membrane</keyword>
<dbReference type="InterPro" id="IPR003644">
    <property type="entry name" value="Calx_beta"/>
</dbReference>
<evidence type="ECO:0000256" key="13">
    <source>
        <dbReference type="ARBA" id="ARBA00022989"/>
    </source>
</evidence>
<dbReference type="Gene3D" id="2.60.40.2030">
    <property type="match status" value="1"/>
</dbReference>
<feature type="transmembrane region" description="Helical" evidence="20">
    <location>
        <begin position="39"/>
        <end position="66"/>
    </location>
</feature>
<keyword evidence="14" id="KW-0915">Sodium</keyword>
<keyword evidence="13 20" id="KW-1133">Transmembrane helix</keyword>
<keyword evidence="18" id="KW-0739">Sodium transport</keyword>
<dbReference type="Proteomes" id="UP000001593">
    <property type="component" value="Unassembled WGS sequence"/>
</dbReference>
<dbReference type="Gene3D" id="1.20.1420.30">
    <property type="entry name" value="NCX, central ion-binding region"/>
    <property type="match status" value="2"/>
</dbReference>
<keyword evidence="7 20" id="KW-0812">Transmembrane</keyword>
<keyword evidence="4" id="KW-0050">Antiport</keyword>
<dbReference type="InterPro" id="IPR004837">
    <property type="entry name" value="NaCa_Exmemb"/>
</dbReference>
<dbReference type="GO" id="GO:0042383">
    <property type="term" value="C:sarcolemma"/>
    <property type="evidence" value="ECO:0000318"/>
    <property type="project" value="GO_Central"/>
</dbReference>
<feature type="transmembrane region" description="Helical" evidence="20">
    <location>
        <begin position="740"/>
        <end position="759"/>
    </location>
</feature>
<dbReference type="InterPro" id="IPR004836">
    <property type="entry name" value="Na_Ca_Ex"/>
</dbReference>
<dbReference type="SUPFAM" id="SSF141072">
    <property type="entry name" value="CalX-like"/>
    <property type="match status" value="2"/>
</dbReference>
<evidence type="ECO:0000256" key="8">
    <source>
        <dbReference type="ARBA" id="ARBA00022723"/>
    </source>
</evidence>
<feature type="transmembrane region" description="Helical" evidence="20">
    <location>
        <begin position="198"/>
        <end position="217"/>
    </location>
</feature>
<dbReference type="PRINTS" id="PR01259">
    <property type="entry name" value="NACAEXCHNGR"/>
</dbReference>
<evidence type="ECO:0000256" key="1">
    <source>
        <dbReference type="ARBA" id="ARBA00004651"/>
    </source>
</evidence>
<dbReference type="PANTHER" id="PTHR11878">
    <property type="entry name" value="SODIUM/CALCIUM EXCHANGER"/>
    <property type="match status" value="1"/>
</dbReference>
<protein>
    <recommendedName>
        <fullName evidence="21">Calx-beta domain-containing protein</fullName>
    </recommendedName>
</protein>
<feature type="transmembrane region" description="Helical" evidence="20">
    <location>
        <begin position="662"/>
        <end position="682"/>
    </location>
</feature>
<evidence type="ECO:0000256" key="18">
    <source>
        <dbReference type="ARBA" id="ARBA00023201"/>
    </source>
</evidence>
<keyword evidence="6" id="KW-0109">Calcium transport</keyword>
<comment type="similarity">
    <text evidence="2">Belongs to the Ca(2+):cation antiporter (CaCA) (TC 2.A.19) family. SLC8 subfamily.</text>
</comment>
<evidence type="ECO:0000256" key="4">
    <source>
        <dbReference type="ARBA" id="ARBA00022449"/>
    </source>
</evidence>
<evidence type="ECO:0000256" key="7">
    <source>
        <dbReference type="ARBA" id="ARBA00022692"/>
    </source>
</evidence>
<reference evidence="22 23" key="1">
    <citation type="journal article" date="2007" name="Science">
        <title>Sea anemone genome reveals ancestral eumetazoan gene repertoire and genomic organization.</title>
        <authorList>
            <person name="Putnam N.H."/>
            <person name="Srivastava M."/>
            <person name="Hellsten U."/>
            <person name="Dirks B."/>
            <person name="Chapman J."/>
            <person name="Salamov A."/>
            <person name="Terry A."/>
            <person name="Shapiro H."/>
            <person name="Lindquist E."/>
            <person name="Kapitonov V.V."/>
            <person name="Jurka J."/>
            <person name="Genikhovich G."/>
            <person name="Grigoriev I.V."/>
            <person name="Lucas S.M."/>
            <person name="Steele R.E."/>
            <person name="Finnerty J.R."/>
            <person name="Technau U."/>
            <person name="Martindale M.Q."/>
            <person name="Rokhsar D.S."/>
        </authorList>
    </citation>
    <scope>NUCLEOTIDE SEQUENCE [LARGE SCALE GENOMIC DNA]</scope>
    <source>
        <strain evidence="23">CH2 X CH6</strain>
    </source>
</reference>
<gene>
    <name evidence="22" type="ORF">NEMVEDRAFT_v1g91794</name>
</gene>
<dbReference type="GO" id="GO:0007154">
    <property type="term" value="P:cell communication"/>
    <property type="evidence" value="ECO:0007669"/>
    <property type="project" value="InterPro"/>
</dbReference>
<dbReference type="GO" id="GO:0005516">
    <property type="term" value="F:calmodulin binding"/>
    <property type="evidence" value="ECO:0007669"/>
    <property type="project" value="UniProtKB-KW"/>
</dbReference>
<dbReference type="eggNOG" id="KOG1306">
    <property type="taxonomic scope" value="Eukaryota"/>
</dbReference>
<keyword evidence="11" id="KW-0106">Calcium</keyword>
<evidence type="ECO:0000256" key="15">
    <source>
        <dbReference type="ARBA" id="ARBA00023065"/>
    </source>
</evidence>
<dbReference type="Pfam" id="PF01699">
    <property type="entry name" value="Na_Ca_ex"/>
    <property type="match status" value="2"/>
</dbReference>
<evidence type="ECO:0000256" key="5">
    <source>
        <dbReference type="ARBA" id="ARBA00022475"/>
    </source>
</evidence>
<dbReference type="InParanoid" id="A7RSI7"/>
<dbReference type="GO" id="GO:0035725">
    <property type="term" value="P:sodium ion transmembrane transport"/>
    <property type="evidence" value="ECO:0000318"/>
    <property type="project" value="GO_Central"/>
</dbReference>
<keyword evidence="15" id="KW-0406">Ion transport</keyword>
<evidence type="ECO:0000256" key="16">
    <source>
        <dbReference type="ARBA" id="ARBA00023136"/>
    </source>
</evidence>
<evidence type="ECO:0000256" key="17">
    <source>
        <dbReference type="ARBA" id="ARBA00023180"/>
    </source>
</evidence>
<organism evidence="22 23">
    <name type="scientific">Nematostella vectensis</name>
    <name type="common">Starlet sea anemone</name>
    <dbReference type="NCBI Taxonomy" id="45351"/>
    <lineage>
        <taxon>Eukaryota</taxon>
        <taxon>Metazoa</taxon>
        <taxon>Cnidaria</taxon>
        <taxon>Anthozoa</taxon>
        <taxon>Hexacorallia</taxon>
        <taxon>Actiniaria</taxon>
        <taxon>Edwardsiidae</taxon>
        <taxon>Nematostella</taxon>
    </lineage>
</organism>
<accession>A7RSI7</accession>
<evidence type="ECO:0000259" key="21">
    <source>
        <dbReference type="SMART" id="SM00237"/>
    </source>
</evidence>
<feature type="transmembrane region" description="Helical" evidence="20">
    <location>
        <begin position="167"/>
        <end position="186"/>
    </location>
</feature>
<keyword evidence="3" id="KW-0813">Transport</keyword>
<evidence type="ECO:0000256" key="12">
    <source>
        <dbReference type="ARBA" id="ARBA00022860"/>
    </source>
</evidence>
<evidence type="ECO:0000313" key="22">
    <source>
        <dbReference type="EMBL" id="EDO45642.1"/>
    </source>
</evidence>
<name>A7RSI7_NEMVE</name>
<dbReference type="HOGENOM" id="CLU_012872_1_0_1"/>
<evidence type="ECO:0000256" key="10">
    <source>
        <dbReference type="ARBA" id="ARBA00022737"/>
    </source>
</evidence>
<dbReference type="GO" id="GO:0030424">
    <property type="term" value="C:axon"/>
    <property type="evidence" value="ECO:0000318"/>
    <property type="project" value="GO_Central"/>
</dbReference>
<keyword evidence="12" id="KW-0112">Calmodulin-binding</keyword>
<dbReference type="PANTHER" id="PTHR11878:SF70">
    <property type="entry name" value="CALX-BETA DOMAIN-CONTAINING PROTEIN"/>
    <property type="match status" value="1"/>
</dbReference>
<keyword evidence="9" id="KW-0732">Signal</keyword>
<feature type="transmembrane region" description="Helical" evidence="20">
    <location>
        <begin position="812"/>
        <end position="833"/>
    </location>
</feature>
<evidence type="ECO:0000313" key="23">
    <source>
        <dbReference type="Proteomes" id="UP000001593"/>
    </source>
</evidence>
<evidence type="ECO:0000256" key="9">
    <source>
        <dbReference type="ARBA" id="ARBA00022729"/>
    </source>
</evidence>
<dbReference type="EMBL" id="DS469534">
    <property type="protein sequence ID" value="EDO45642.1"/>
    <property type="molecule type" value="Genomic_DNA"/>
</dbReference>
<dbReference type="GO" id="GO:0046872">
    <property type="term" value="F:metal ion binding"/>
    <property type="evidence" value="ECO:0007669"/>
    <property type="project" value="UniProtKB-KW"/>
</dbReference>
<dbReference type="InterPro" id="IPR044880">
    <property type="entry name" value="NCX_ion-bd_dom_sf"/>
</dbReference>
<dbReference type="OMA" id="IELWEAF"/>
<proteinExistence type="inferred from homology"/>
<keyword evidence="8" id="KW-0479">Metal-binding</keyword>
<feature type="transmembrane region" description="Helical" evidence="20">
    <location>
        <begin position="135"/>
        <end position="155"/>
    </location>
</feature>
<keyword evidence="16 20" id="KW-0472">Membrane</keyword>
<evidence type="ECO:0000256" key="3">
    <source>
        <dbReference type="ARBA" id="ARBA00022448"/>
    </source>
</evidence>
<dbReference type="PhylomeDB" id="A7RSI7"/>
<evidence type="ECO:0000256" key="11">
    <source>
        <dbReference type="ARBA" id="ARBA00022837"/>
    </source>
</evidence>
<dbReference type="GO" id="GO:0098703">
    <property type="term" value="P:calcium ion import across plasma membrane"/>
    <property type="evidence" value="ECO:0000318"/>
    <property type="project" value="GO_Central"/>
</dbReference>
<comment type="catalytic activity">
    <reaction evidence="19">
        <text>Ca(2+)(in) + 3 Na(+)(out) = Ca(2+)(out) + 3 Na(+)(in)</text>
        <dbReference type="Rhea" id="RHEA:69955"/>
        <dbReference type="ChEBI" id="CHEBI:29101"/>
        <dbReference type="ChEBI" id="CHEBI:29108"/>
    </reaction>
</comment>